<keyword evidence="3" id="KW-1185">Reference proteome</keyword>
<evidence type="ECO:0000259" key="1">
    <source>
        <dbReference type="Pfam" id="PF19040"/>
    </source>
</evidence>
<accession>A0A9W6C1Z1</accession>
<protein>
    <recommendedName>
        <fullName evidence="1">SGNH domain-containing protein</fullName>
    </recommendedName>
</protein>
<dbReference type="AlphaFoldDB" id="A0A9W6C1Z1"/>
<organism evidence="2 3">
    <name type="scientific">Pleodorina starrii</name>
    <dbReference type="NCBI Taxonomy" id="330485"/>
    <lineage>
        <taxon>Eukaryota</taxon>
        <taxon>Viridiplantae</taxon>
        <taxon>Chlorophyta</taxon>
        <taxon>core chlorophytes</taxon>
        <taxon>Chlorophyceae</taxon>
        <taxon>CS clade</taxon>
        <taxon>Chlamydomonadales</taxon>
        <taxon>Volvocaceae</taxon>
        <taxon>Pleodorina</taxon>
    </lineage>
</organism>
<gene>
    <name evidence="2" type="primary">PLESTB003592</name>
    <name evidence="2" type="ORF">PLESTB_001903200</name>
</gene>
<name>A0A9W6C1Z1_9CHLO</name>
<dbReference type="EMBL" id="BRXU01000066">
    <property type="protein sequence ID" value="GLC62469.1"/>
    <property type="molecule type" value="Genomic_DNA"/>
</dbReference>
<evidence type="ECO:0000313" key="3">
    <source>
        <dbReference type="Proteomes" id="UP001165080"/>
    </source>
</evidence>
<sequence length="284" mass="30450">MVSVGVLVDVQGAFPGWIALWPLASAAAIIVAGRTGSPFGSGWTGSSPRRRWGPVQGLGVAGAEQARLALTVAVSLAVVAVPVLSLQQVQDRRAAEVLAAADRNNPGAAALLPGFQYQGDPEAEAIRWSPATTTRNQGWVSEPWPGRARIADSYQQWCFDTVPNADPAATLMVIGNSHVHMGIPRDRELAKAKNWRVVTYIRVRCLPRDSGPDSPLDPVAGELAQVSMVDLGDLICPEGTCVPVIGNVYTYWDNNHLTVEYVRTLAPMFTQRVQEALTSDGAPY</sequence>
<dbReference type="Proteomes" id="UP001165080">
    <property type="component" value="Unassembled WGS sequence"/>
</dbReference>
<evidence type="ECO:0000313" key="2">
    <source>
        <dbReference type="EMBL" id="GLC62469.1"/>
    </source>
</evidence>
<dbReference type="Pfam" id="PF19040">
    <property type="entry name" value="SGNH"/>
    <property type="match status" value="1"/>
</dbReference>
<proteinExistence type="predicted"/>
<reference evidence="2 3" key="1">
    <citation type="journal article" date="2023" name="Commun. Biol.">
        <title>Reorganization of the ancestral sex-determining regions during the evolution of trioecy in Pleodorina starrii.</title>
        <authorList>
            <person name="Takahashi K."/>
            <person name="Suzuki S."/>
            <person name="Kawai-Toyooka H."/>
            <person name="Yamamoto K."/>
            <person name="Hamaji T."/>
            <person name="Ootsuki R."/>
            <person name="Yamaguchi H."/>
            <person name="Kawachi M."/>
            <person name="Higashiyama T."/>
            <person name="Nozaki H."/>
        </authorList>
    </citation>
    <scope>NUCLEOTIDE SEQUENCE [LARGE SCALE GENOMIC DNA]</scope>
    <source>
        <strain evidence="2 3">NIES-4479</strain>
    </source>
</reference>
<dbReference type="InterPro" id="IPR043968">
    <property type="entry name" value="SGNH"/>
</dbReference>
<feature type="domain" description="SGNH" evidence="1">
    <location>
        <begin position="224"/>
        <end position="271"/>
    </location>
</feature>
<comment type="caution">
    <text evidence="2">The sequence shown here is derived from an EMBL/GenBank/DDBJ whole genome shotgun (WGS) entry which is preliminary data.</text>
</comment>